<sequence length="37" mass="4021">MMAQLGLCNNDSVCCTISLEDTATTQFLFGKTHLLLS</sequence>
<gene>
    <name evidence="1" type="ORF">SAMN05421807_1043</name>
</gene>
<protein>
    <submittedName>
        <fullName evidence="1">Uncharacterized protein</fullName>
    </submittedName>
</protein>
<organism evidence="1 2">
    <name type="scientific">Virgibacillus chiguensis</name>
    <dbReference type="NCBI Taxonomy" id="411959"/>
    <lineage>
        <taxon>Bacteria</taxon>
        <taxon>Bacillati</taxon>
        <taxon>Bacillota</taxon>
        <taxon>Bacilli</taxon>
        <taxon>Bacillales</taxon>
        <taxon>Bacillaceae</taxon>
        <taxon>Virgibacillus</taxon>
    </lineage>
</organism>
<evidence type="ECO:0000313" key="1">
    <source>
        <dbReference type="EMBL" id="SHH09898.1"/>
    </source>
</evidence>
<dbReference type="AlphaFoldDB" id="A0A1M5Q7A3"/>
<dbReference type="EMBL" id="FQXD01000004">
    <property type="protein sequence ID" value="SHH09898.1"/>
    <property type="molecule type" value="Genomic_DNA"/>
</dbReference>
<keyword evidence="2" id="KW-1185">Reference proteome</keyword>
<dbReference type="Proteomes" id="UP000184079">
    <property type="component" value="Unassembled WGS sequence"/>
</dbReference>
<reference evidence="2" key="1">
    <citation type="submission" date="2016-11" db="EMBL/GenBank/DDBJ databases">
        <authorList>
            <person name="Varghese N."/>
            <person name="Submissions S."/>
        </authorList>
    </citation>
    <scope>NUCLEOTIDE SEQUENCE [LARGE SCALE GENOMIC DNA]</scope>
    <source>
        <strain evidence="2">CGMCC 1.6496</strain>
    </source>
</reference>
<proteinExistence type="predicted"/>
<evidence type="ECO:0000313" key="2">
    <source>
        <dbReference type="Proteomes" id="UP000184079"/>
    </source>
</evidence>
<accession>A0A1M5Q7A3</accession>
<name>A0A1M5Q7A3_9BACI</name>